<dbReference type="SUPFAM" id="SSF46565">
    <property type="entry name" value="Chaperone J-domain"/>
    <property type="match status" value="1"/>
</dbReference>
<feature type="region of interest" description="Disordered" evidence="2">
    <location>
        <begin position="288"/>
        <end position="333"/>
    </location>
</feature>
<dbReference type="SMART" id="SM00271">
    <property type="entry name" value="DnaJ"/>
    <property type="match status" value="1"/>
</dbReference>
<feature type="coiled-coil region" evidence="1">
    <location>
        <begin position="436"/>
        <end position="463"/>
    </location>
</feature>
<dbReference type="PROSITE" id="PS50076">
    <property type="entry name" value="DNAJ_2"/>
    <property type="match status" value="1"/>
</dbReference>
<gene>
    <name evidence="4" type="ORF">Taro_035057</name>
</gene>
<keyword evidence="1" id="KW-0175">Coiled coil</keyword>
<dbReference type="InterPro" id="IPR001623">
    <property type="entry name" value="DnaJ_domain"/>
</dbReference>
<evidence type="ECO:0000256" key="2">
    <source>
        <dbReference type="SAM" id="MobiDB-lite"/>
    </source>
</evidence>
<reference evidence="4" key="1">
    <citation type="submission" date="2017-07" db="EMBL/GenBank/DDBJ databases">
        <title>Taro Niue Genome Assembly and Annotation.</title>
        <authorList>
            <person name="Atibalentja N."/>
            <person name="Keating K."/>
            <person name="Fields C.J."/>
        </authorList>
    </citation>
    <scope>NUCLEOTIDE SEQUENCE</scope>
    <source>
        <strain evidence="4">Niue_2</strain>
        <tissue evidence="4">Leaf</tissue>
    </source>
</reference>
<feature type="region of interest" description="Disordered" evidence="2">
    <location>
        <begin position="516"/>
        <end position="535"/>
    </location>
</feature>
<evidence type="ECO:0000313" key="4">
    <source>
        <dbReference type="EMBL" id="MQM02291.1"/>
    </source>
</evidence>
<feature type="compositionally biased region" description="Polar residues" evidence="2">
    <location>
        <begin position="292"/>
        <end position="307"/>
    </location>
</feature>
<evidence type="ECO:0000313" key="5">
    <source>
        <dbReference type="Proteomes" id="UP000652761"/>
    </source>
</evidence>
<accession>A0A843W9D9</accession>
<dbReference type="PANTHER" id="PTHR47422:SF1">
    <property type="entry name" value="DNAJ HEAT SHOCK N-TERMINAL DOMAIN-CONTAINING PROTEIN"/>
    <property type="match status" value="1"/>
</dbReference>
<feature type="compositionally biased region" description="Low complexity" evidence="2">
    <location>
        <begin position="94"/>
        <end position="110"/>
    </location>
</feature>
<dbReference type="Pfam" id="PF12572">
    <property type="entry name" value="DUF3752"/>
    <property type="match status" value="1"/>
</dbReference>
<evidence type="ECO:0000256" key="1">
    <source>
        <dbReference type="SAM" id="Coils"/>
    </source>
</evidence>
<feature type="region of interest" description="Disordered" evidence="2">
    <location>
        <begin position="579"/>
        <end position="654"/>
    </location>
</feature>
<dbReference type="InterPro" id="IPR022226">
    <property type="entry name" value="DUF3752"/>
</dbReference>
<proteinExistence type="predicted"/>
<dbReference type="InterPro" id="IPR036869">
    <property type="entry name" value="J_dom_sf"/>
</dbReference>
<dbReference type="PRINTS" id="PR00625">
    <property type="entry name" value="JDOMAIN"/>
</dbReference>
<dbReference type="Pfam" id="PF00226">
    <property type="entry name" value="DnaJ"/>
    <property type="match status" value="1"/>
</dbReference>
<dbReference type="CDD" id="cd06257">
    <property type="entry name" value="DnaJ"/>
    <property type="match status" value="1"/>
</dbReference>
<dbReference type="EMBL" id="NMUH01002831">
    <property type="protein sequence ID" value="MQM02291.1"/>
    <property type="molecule type" value="Genomic_DNA"/>
</dbReference>
<feature type="compositionally biased region" description="Basic and acidic residues" evidence="2">
    <location>
        <begin position="155"/>
        <end position="165"/>
    </location>
</feature>
<evidence type="ECO:0000259" key="3">
    <source>
        <dbReference type="PROSITE" id="PS50076"/>
    </source>
</evidence>
<feature type="compositionally biased region" description="Basic and acidic residues" evidence="2">
    <location>
        <begin position="583"/>
        <end position="623"/>
    </location>
</feature>
<feature type="compositionally biased region" description="Basic residues" evidence="2">
    <location>
        <begin position="119"/>
        <end position="132"/>
    </location>
</feature>
<dbReference type="Proteomes" id="UP000652761">
    <property type="component" value="Unassembled WGS sequence"/>
</dbReference>
<feature type="compositionally biased region" description="Basic and acidic residues" evidence="2">
    <location>
        <begin position="173"/>
        <end position="188"/>
    </location>
</feature>
<feature type="domain" description="J" evidence="3">
    <location>
        <begin position="380"/>
        <end position="444"/>
    </location>
</feature>
<feature type="region of interest" description="Disordered" evidence="2">
    <location>
        <begin position="64"/>
        <end position="201"/>
    </location>
</feature>
<name>A0A843W9D9_COLES</name>
<dbReference type="Gene3D" id="1.10.287.110">
    <property type="entry name" value="DnaJ domain"/>
    <property type="match status" value="1"/>
</dbReference>
<dbReference type="OrthoDB" id="342454at2759"/>
<comment type="caution">
    <text evidence="4">The sequence shown here is derived from an EMBL/GenBank/DDBJ whole genome shotgun (WGS) entry which is preliminary data.</text>
</comment>
<protein>
    <recommendedName>
        <fullName evidence="3">J domain-containing protein</fullName>
    </recommendedName>
</protein>
<keyword evidence="5" id="KW-1185">Reference proteome</keyword>
<feature type="compositionally biased region" description="Low complexity" evidence="2">
    <location>
        <begin position="189"/>
        <end position="198"/>
    </location>
</feature>
<feature type="compositionally biased region" description="Polar residues" evidence="2">
    <location>
        <begin position="643"/>
        <end position="654"/>
    </location>
</feature>
<dbReference type="GO" id="GO:0005783">
    <property type="term" value="C:endoplasmic reticulum"/>
    <property type="evidence" value="ECO:0007669"/>
    <property type="project" value="UniProtKB-ARBA"/>
</dbReference>
<feature type="non-terminal residue" evidence="4">
    <location>
        <position position="654"/>
    </location>
</feature>
<organism evidence="4 5">
    <name type="scientific">Colocasia esculenta</name>
    <name type="common">Wild taro</name>
    <name type="synonym">Arum esculentum</name>
    <dbReference type="NCBI Taxonomy" id="4460"/>
    <lineage>
        <taxon>Eukaryota</taxon>
        <taxon>Viridiplantae</taxon>
        <taxon>Streptophyta</taxon>
        <taxon>Embryophyta</taxon>
        <taxon>Tracheophyta</taxon>
        <taxon>Spermatophyta</taxon>
        <taxon>Magnoliopsida</taxon>
        <taxon>Liliopsida</taxon>
        <taxon>Araceae</taxon>
        <taxon>Aroideae</taxon>
        <taxon>Colocasieae</taxon>
        <taxon>Colocasia</taxon>
    </lineage>
</organism>
<feature type="compositionally biased region" description="Basic residues" evidence="2">
    <location>
        <begin position="144"/>
        <end position="154"/>
    </location>
</feature>
<sequence length="654" mass="73674">TANPATHGSDQTAVDRFWPPARRHTHSLSLSKICVLSSPSSFFSFSSLVTFVRVSSLSGYRFKQDFPSRQMGGDGGGKRSGGTSKRRRRRDSSSDGTSVEDGSSRSASSSDSDDEARSSRRRRRSGHRRRSRRESESLETPFSSKRKKNEKRRREREDRKKERGRESHRRRTRIDGGGKKRADSERSSSDGSSGSDYDSPVKPEATLRRILRKFPEAAGDLRELLQVVDSGQAVDVRGISNRPLVKLLKSLFWSLKLKKNEDGVFLLPSGRLPTLDMVGSLLSSHIKHSEVSHSGSANKVQPASLNKESMRESEADVGPCEDPHVKSDSLPNRRRNADLEVDEDLFIGPPPPAVVAEAESANEAERFEEVARIIGVEPDKPYDVLGVNWKMSSENIKKKYWKLSLMVHPDKCSHPQAHEAFVILNKAFKLLQDPELRKATDEKIKLKEEQEAFKVELQALREAAKWRRSQGISMEGDDILLAETETEAKLPPQRDEWMTTLPPERKQGVTMQSTYFSKSGKEGRGDTSVWTDSPLDKAQKAKQSYLEAYSKATAIASADDEKKKASADADLIEKYNRTKRSKSLLEKHQEEGSRPKKKSRQPEKEDWVGQHPWKPWDREKDLSAGRQKVSLDPKNMGEGLASRFSSGSFQRDFL</sequence>
<dbReference type="AlphaFoldDB" id="A0A843W9D9"/>
<dbReference type="PANTHER" id="PTHR47422">
    <property type="entry name" value="DNAJ HEAT SHOCK N-TERMINAL DOMAIN-CONTAINING PROTEIN"/>
    <property type="match status" value="1"/>
</dbReference>